<keyword evidence="5 8" id="KW-0378">Hydrolase</keyword>
<dbReference type="InterPro" id="IPR022907">
    <property type="entry name" value="VapC_family"/>
</dbReference>
<dbReference type="EMBL" id="CP071796">
    <property type="protein sequence ID" value="QTD43777.1"/>
    <property type="molecule type" value="Genomic_DNA"/>
</dbReference>
<dbReference type="PANTHER" id="PTHR33653:SF1">
    <property type="entry name" value="RIBONUCLEASE VAPC2"/>
    <property type="match status" value="1"/>
</dbReference>
<evidence type="ECO:0000256" key="4">
    <source>
        <dbReference type="ARBA" id="ARBA00022723"/>
    </source>
</evidence>
<keyword evidence="8" id="KW-0800">Toxin</keyword>
<evidence type="ECO:0000256" key="2">
    <source>
        <dbReference type="ARBA" id="ARBA00022649"/>
    </source>
</evidence>
<dbReference type="InterPro" id="IPR029060">
    <property type="entry name" value="PIN-like_dom_sf"/>
</dbReference>
<dbReference type="HAMAP" id="MF_00265">
    <property type="entry name" value="VapC_Nob1"/>
    <property type="match status" value="1"/>
</dbReference>
<comment type="function">
    <text evidence="8">Toxic component of a toxin-antitoxin (TA) system. An RNase.</text>
</comment>
<sequence>MSALIYLLDTNIVSDAMRNPFGPVAQRILGRPADDGPALGISVVVECELQFGLARKSSPRLQAAYEPLRAALRVWPLDDAVPPHYAALRAHLETQGTPIGLNNALIAAHALALGATLVSGDAEFARVPGLKVENWLKPLATPGV</sequence>
<keyword evidence="4 8" id="KW-0479">Metal-binding</keyword>
<dbReference type="EC" id="3.1.-.-" evidence="8"/>
<organism evidence="10 11">
    <name type="scientific">Ottowia testudinis</name>
    <dbReference type="NCBI Taxonomy" id="2816950"/>
    <lineage>
        <taxon>Bacteria</taxon>
        <taxon>Pseudomonadati</taxon>
        <taxon>Pseudomonadota</taxon>
        <taxon>Betaproteobacteria</taxon>
        <taxon>Burkholderiales</taxon>
        <taxon>Comamonadaceae</taxon>
        <taxon>Ottowia</taxon>
    </lineage>
</organism>
<comment type="similarity">
    <text evidence="7 8">Belongs to the PINc/VapC protein family.</text>
</comment>
<feature type="binding site" evidence="8">
    <location>
        <position position="9"/>
    </location>
    <ligand>
        <name>Mg(2+)</name>
        <dbReference type="ChEBI" id="CHEBI:18420"/>
    </ligand>
</feature>
<keyword evidence="6 8" id="KW-0460">Magnesium</keyword>
<name>A0A975CFA9_9BURK</name>
<dbReference type="KEGG" id="otd:J1M35_11475"/>
<comment type="caution">
    <text evidence="8">Lacks conserved residue(s) required for the propagation of feature annotation.</text>
</comment>
<dbReference type="GO" id="GO:0090729">
    <property type="term" value="F:toxin activity"/>
    <property type="evidence" value="ECO:0007669"/>
    <property type="project" value="UniProtKB-KW"/>
</dbReference>
<dbReference type="GO" id="GO:0016787">
    <property type="term" value="F:hydrolase activity"/>
    <property type="evidence" value="ECO:0007669"/>
    <property type="project" value="UniProtKB-KW"/>
</dbReference>
<evidence type="ECO:0000256" key="6">
    <source>
        <dbReference type="ARBA" id="ARBA00022842"/>
    </source>
</evidence>
<evidence type="ECO:0000256" key="8">
    <source>
        <dbReference type="HAMAP-Rule" id="MF_00265"/>
    </source>
</evidence>
<gene>
    <name evidence="8" type="primary">vapC</name>
    <name evidence="10" type="ORF">J1M35_11475</name>
</gene>
<dbReference type="GO" id="GO:0000287">
    <property type="term" value="F:magnesium ion binding"/>
    <property type="evidence" value="ECO:0007669"/>
    <property type="project" value="UniProtKB-UniRule"/>
</dbReference>
<dbReference type="InterPro" id="IPR050556">
    <property type="entry name" value="Type_II_TA_system_RNase"/>
</dbReference>
<keyword evidence="3 8" id="KW-0540">Nuclease</keyword>
<evidence type="ECO:0000256" key="7">
    <source>
        <dbReference type="ARBA" id="ARBA00038093"/>
    </source>
</evidence>
<reference evidence="10" key="1">
    <citation type="submission" date="2021-03" db="EMBL/GenBank/DDBJ databases">
        <title>Ottowia sp. 27C isolated from the cloaca of a Giant Asian pond turtle (Heosemys grandis).</title>
        <authorList>
            <person name="Spergser J."/>
            <person name="Busse H.-J."/>
        </authorList>
    </citation>
    <scope>NUCLEOTIDE SEQUENCE</scope>
    <source>
        <strain evidence="10">27C</strain>
    </source>
</reference>
<evidence type="ECO:0000259" key="9">
    <source>
        <dbReference type="Pfam" id="PF01850"/>
    </source>
</evidence>
<accession>A0A975CFA9</accession>
<evidence type="ECO:0000256" key="1">
    <source>
        <dbReference type="ARBA" id="ARBA00001946"/>
    </source>
</evidence>
<dbReference type="Gene3D" id="3.40.50.1010">
    <property type="entry name" value="5'-nuclease"/>
    <property type="match status" value="1"/>
</dbReference>
<protein>
    <recommendedName>
        <fullName evidence="8">Ribonuclease VapC</fullName>
        <shortName evidence="8">RNase VapC</shortName>
        <ecNumber evidence="8">3.1.-.-</ecNumber>
    </recommendedName>
    <alternativeName>
        <fullName evidence="8">Toxin VapC</fullName>
    </alternativeName>
</protein>
<evidence type="ECO:0000256" key="3">
    <source>
        <dbReference type="ARBA" id="ARBA00022722"/>
    </source>
</evidence>
<keyword evidence="11" id="KW-1185">Reference proteome</keyword>
<proteinExistence type="inferred from homology"/>
<feature type="domain" description="PIN" evidence="9">
    <location>
        <begin position="6"/>
        <end position="129"/>
    </location>
</feature>
<dbReference type="Proteomes" id="UP000663903">
    <property type="component" value="Chromosome"/>
</dbReference>
<dbReference type="Pfam" id="PF01850">
    <property type="entry name" value="PIN"/>
    <property type="match status" value="1"/>
</dbReference>
<keyword evidence="2 8" id="KW-1277">Toxin-antitoxin system</keyword>
<dbReference type="InterPro" id="IPR002716">
    <property type="entry name" value="PIN_dom"/>
</dbReference>
<dbReference type="PANTHER" id="PTHR33653">
    <property type="entry name" value="RIBONUCLEASE VAPC2"/>
    <property type="match status" value="1"/>
</dbReference>
<dbReference type="RefSeq" id="WP_208007186.1">
    <property type="nucleotide sequence ID" value="NZ_CP071796.1"/>
</dbReference>
<evidence type="ECO:0000313" key="11">
    <source>
        <dbReference type="Proteomes" id="UP000663903"/>
    </source>
</evidence>
<dbReference type="AlphaFoldDB" id="A0A975CFA9"/>
<evidence type="ECO:0000256" key="5">
    <source>
        <dbReference type="ARBA" id="ARBA00022801"/>
    </source>
</evidence>
<evidence type="ECO:0000313" key="10">
    <source>
        <dbReference type="EMBL" id="QTD43777.1"/>
    </source>
</evidence>
<dbReference type="GO" id="GO:0004540">
    <property type="term" value="F:RNA nuclease activity"/>
    <property type="evidence" value="ECO:0007669"/>
    <property type="project" value="InterPro"/>
</dbReference>
<comment type="cofactor">
    <cofactor evidence="1 8">
        <name>Mg(2+)</name>
        <dbReference type="ChEBI" id="CHEBI:18420"/>
    </cofactor>
</comment>
<dbReference type="SUPFAM" id="SSF88723">
    <property type="entry name" value="PIN domain-like"/>
    <property type="match status" value="1"/>
</dbReference>